<feature type="region of interest" description="Disordered" evidence="1">
    <location>
        <begin position="95"/>
        <end position="117"/>
    </location>
</feature>
<organism evidence="3 4">
    <name type="scientific">Araneus ventricosus</name>
    <name type="common">Orbweaver spider</name>
    <name type="synonym">Epeira ventricosa</name>
    <dbReference type="NCBI Taxonomy" id="182803"/>
    <lineage>
        <taxon>Eukaryota</taxon>
        <taxon>Metazoa</taxon>
        <taxon>Ecdysozoa</taxon>
        <taxon>Arthropoda</taxon>
        <taxon>Chelicerata</taxon>
        <taxon>Arachnida</taxon>
        <taxon>Araneae</taxon>
        <taxon>Araneomorphae</taxon>
        <taxon>Entelegynae</taxon>
        <taxon>Araneoidea</taxon>
        <taxon>Araneidae</taxon>
        <taxon>Araneus</taxon>
    </lineage>
</organism>
<evidence type="ECO:0008006" key="5">
    <source>
        <dbReference type="Google" id="ProtNLM"/>
    </source>
</evidence>
<dbReference type="EMBL" id="BGPR01001491">
    <property type="protein sequence ID" value="GBM55218.1"/>
    <property type="molecule type" value="Genomic_DNA"/>
</dbReference>
<comment type="caution">
    <text evidence="3">The sequence shown here is derived from an EMBL/GenBank/DDBJ whole genome shotgun (WGS) entry which is preliminary data.</text>
</comment>
<evidence type="ECO:0000256" key="2">
    <source>
        <dbReference type="SAM" id="SignalP"/>
    </source>
</evidence>
<evidence type="ECO:0000256" key="1">
    <source>
        <dbReference type="SAM" id="MobiDB-lite"/>
    </source>
</evidence>
<gene>
    <name evidence="3" type="ORF">AVEN_158106_1</name>
</gene>
<dbReference type="AlphaFoldDB" id="A0A4Y2GRS5"/>
<feature type="signal peptide" evidence="2">
    <location>
        <begin position="1"/>
        <end position="25"/>
    </location>
</feature>
<reference evidence="3 4" key="1">
    <citation type="journal article" date="2019" name="Sci. Rep.">
        <title>Orb-weaving spider Araneus ventricosus genome elucidates the spidroin gene catalogue.</title>
        <authorList>
            <person name="Kono N."/>
            <person name="Nakamura H."/>
            <person name="Ohtoshi R."/>
            <person name="Moran D.A.P."/>
            <person name="Shinohara A."/>
            <person name="Yoshida Y."/>
            <person name="Fujiwara M."/>
            <person name="Mori M."/>
            <person name="Tomita M."/>
            <person name="Arakawa K."/>
        </authorList>
    </citation>
    <scope>NUCLEOTIDE SEQUENCE [LARGE SCALE GENOMIC DNA]</scope>
</reference>
<dbReference type="Proteomes" id="UP000499080">
    <property type="component" value="Unassembled WGS sequence"/>
</dbReference>
<keyword evidence="4" id="KW-1185">Reference proteome</keyword>
<feature type="compositionally biased region" description="Basic and acidic residues" evidence="1">
    <location>
        <begin position="102"/>
        <end position="117"/>
    </location>
</feature>
<proteinExistence type="predicted"/>
<evidence type="ECO:0000313" key="4">
    <source>
        <dbReference type="Proteomes" id="UP000499080"/>
    </source>
</evidence>
<sequence>MWGRMFIRSCCGLLMGVLEFRKIGAHQLPGWCAVIHRQSRQRVNEQGIGFIRASVSSGTEGEVIDSWRRKIQSSIPSLLFIFHYLREGSFPPPHLAQARTADGARTDTDESEKGFLK</sequence>
<accession>A0A4Y2GRS5</accession>
<keyword evidence="2" id="KW-0732">Signal</keyword>
<feature type="chain" id="PRO_5021318448" description="Secreted protein" evidence="2">
    <location>
        <begin position="26"/>
        <end position="117"/>
    </location>
</feature>
<evidence type="ECO:0000313" key="3">
    <source>
        <dbReference type="EMBL" id="GBM55218.1"/>
    </source>
</evidence>
<name>A0A4Y2GRS5_ARAVE</name>
<protein>
    <recommendedName>
        <fullName evidence="5">Secreted protein</fullName>
    </recommendedName>
</protein>